<feature type="binding site" evidence="7">
    <location>
        <position position="79"/>
    </location>
    <ligand>
        <name>substrate</name>
    </ligand>
</feature>
<dbReference type="SUPFAM" id="SSF52540">
    <property type="entry name" value="P-loop containing nucleoside triphosphate hydrolases"/>
    <property type="match status" value="1"/>
</dbReference>
<comment type="caution">
    <text evidence="8">The sequence shown here is derived from an EMBL/GenBank/DDBJ whole genome shotgun (WGS) entry which is preliminary data.</text>
</comment>
<dbReference type="Gene3D" id="3.40.50.300">
    <property type="entry name" value="P-loop containing nucleotide triphosphate hydrolases"/>
    <property type="match status" value="1"/>
</dbReference>
<comment type="similarity">
    <text evidence="7">Belongs to the shikimate kinase family.</text>
</comment>
<sequence length="173" mass="19877">MIIVLIGYMASGKTSIGKKLKDKLNYNFIDLDDLIEEKEDMSVTNVFKTKGEVYFRKQEAYYLKEVLKSKEDIILSVGGGTPCYSNNMNTILEAPHVKSIYLKATIPTLAEKLLRKKAKRPLIAHIKTLEEMTEFIGKHLFERISFYNQAEIHVSIDGKEKDDIIEDILLELF</sequence>
<dbReference type="AlphaFoldDB" id="A0A5C4SFY4"/>
<feature type="binding site" evidence="7">
    <location>
        <position position="120"/>
    </location>
    <ligand>
        <name>ATP</name>
        <dbReference type="ChEBI" id="CHEBI:30616"/>
    </ligand>
</feature>
<dbReference type="EMBL" id="VDCS01000014">
    <property type="protein sequence ID" value="TNJ42423.1"/>
    <property type="molecule type" value="Genomic_DNA"/>
</dbReference>
<keyword evidence="7" id="KW-0963">Cytoplasm</keyword>
<organism evidence="8 9">
    <name type="scientific">Allotamlana fucoidanivorans</name>
    <dbReference type="NCBI Taxonomy" id="2583814"/>
    <lineage>
        <taxon>Bacteria</taxon>
        <taxon>Pseudomonadati</taxon>
        <taxon>Bacteroidota</taxon>
        <taxon>Flavobacteriia</taxon>
        <taxon>Flavobacteriales</taxon>
        <taxon>Flavobacteriaceae</taxon>
        <taxon>Allotamlana</taxon>
    </lineage>
</organism>
<keyword evidence="2 7" id="KW-0808">Transferase</keyword>
<dbReference type="CDD" id="cd00464">
    <property type="entry name" value="SK"/>
    <property type="match status" value="1"/>
</dbReference>
<feature type="binding site" evidence="7">
    <location>
        <position position="14"/>
    </location>
    <ligand>
        <name>Mg(2+)</name>
        <dbReference type="ChEBI" id="CHEBI:18420"/>
    </ligand>
</feature>
<reference evidence="8 9" key="1">
    <citation type="submission" date="2019-05" db="EMBL/GenBank/DDBJ databases">
        <title>Tamlana fucoidanivorans sp. nov., isolated from the surface of algae collected from Fujian province in China.</title>
        <authorList>
            <person name="Li J."/>
        </authorList>
    </citation>
    <scope>NUCLEOTIDE SEQUENCE [LARGE SCALE GENOMIC DNA]</scope>
    <source>
        <strain evidence="8 9">CW2-9</strain>
    </source>
</reference>
<feature type="binding site" evidence="7">
    <location>
        <begin position="10"/>
        <end position="15"/>
    </location>
    <ligand>
        <name>ATP</name>
        <dbReference type="ChEBI" id="CHEBI:30616"/>
    </ligand>
</feature>
<dbReference type="UniPathway" id="UPA00053">
    <property type="reaction ID" value="UER00088"/>
</dbReference>
<comment type="pathway">
    <text evidence="7">Metabolic intermediate biosynthesis; chorismate biosynthesis; chorismate from D-erythrose 4-phosphate and phosphoenolpyruvate: step 5/7.</text>
</comment>
<keyword evidence="7" id="KW-0479">Metal-binding</keyword>
<dbReference type="InterPro" id="IPR000623">
    <property type="entry name" value="Shikimate_kinase/TSH1"/>
</dbReference>
<evidence type="ECO:0000256" key="6">
    <source>
        <dbReference type="ARBA" id="ARBA00023141"/>
    </source>
</evidence>
<dbReference type="PANTHER" id="PTHR21087:SF16">
    <property type="entry name" value="SHIKIMATE KINASE 1, CHLOROPLASTIC"/>
    <property type="match status" value="1"/>
</dbReference>
<proteinExistence type="inferred from homology"/>
<protein>
    <recommendedName>
        <fullName evidence="7">Shikimate kinase</fullName>
        <shortName evidence="7">SK</shortName>
        <ecNumber evidence="7">2.7.1.71</ecNumber>
    </recommendedName>
</protein>
<dbReference type="InterPro" id="IPR031322">
    <property type="entry name" value="Shikimate/glucono_kinase"/>
</dbReference>
<evidence type="ECO:0000256" key="5">
    <source>
        <dbReference type="ARBA" id="ARBA00022840"/>
    </source>
</evidence>
<feature type="binding site" evidence="7">
    <location>
        <position position="32"/>
    </location>
    <ligand>
        <name>substrate</name>
    </ligand>
</feature>
<evidence type="ECO:0000256" key="2">
    <source>
        <dbReference type="ARBA" id="ARBA00022679"/>
    </source>
</evidence>
<dbReference type="EC" id="2.7.1.71" evidence="7"/>
<dbReference type="GO" id="GO:0008652">
    <property type="term" value="P:amino acid biosynthetic process"/>
    <property type="evidence" value="ECO:0007669"/>
    <property type="project" value="UniProtKB-KW"/>
</dbReference>
<keyword evidence="6 7" id="KW-0057">Aromatic amino acid biosynthesis</keyword>
<gene>
    <name evidence="7" type="primary">aroK</name>
    <name evidence="8" type="ORF">FGF67_14215</name>
</gene>
<dbReference type="PANTHER" id="PTHR21087">
    <property type="entry name" value="SHIKIMATE KINASE"/>
    <property type="match status" value="1"/>
</dbReference>
<dbReference type="GO" id="GO:0004765">
    <property type="term" value="F:shikimate kinase activity"/>
    <property type="evidence" value="ECO:0007669"/>
    <property type="project" value="UniProtKB-UniRule"/>
</dbReference>
<evidence type="ECO:0000313" key="9">
    <source>
        <dbReference type="Proteomes" id="UP000308713"/>
    </source>
</evidence>
<evidence type="ECO:0000256" key="1">
    <source>
        <dbReference type="ARBA" id="ARBA00022605"/>
    </source>
</evidence>
<dbReference type="GO" id="GO:0005524">
    <property type="term" value="F:ATP binding"/>
    <property type="evidence" value="ECO:0007669"/>
    <property type="project" value="UniProtKB-UniRule"/>
</dbReference>
<keyword evidence="1 7" id="KW-0028">Amino-acid biosynthesis</keyword>
<dbReference type="GO" id="GO:0005829">
    <property type="term" value="C:cytosol"/>
    <property type="evidence" value="ECO:0007669"/>
    <property type="project" value="TreeGrafter"/>
</dbReference>
<dbReference type="Pfam" id="PF01202">
    <property type="entry name" value="SKI"/>
    <property type="match status" value="1"/>
</dbReference>
<dbReference type="InterPro" id="IPR027417">
    <property type="entry name" value="P-loop_NTPase"/>
</dbReference>
<evidence type="ECO:0000256" key="7">
    <source>
        <dbReference type="HAMAP-Rule" id="MF_00109"/>
    </source>
</evidence>
<comment type="cofactor">
    <cofactor evidence="7">
        <name>Mg(2+)</name>
        <dbReference type="ChEBI" id="CHEBI:18420"/>
    </cofactor>
    <text evidence="7">Binds 1 Mg(2+) ion per subunit.</text>
</comment>
<feature type="binding site" evidence="7">
    <location>
        <position position="143"/>
    </location>
    <ligand>
        <name>substrate</name>
    </ligand>
</feature>
<dbReference type="Proteomes" id="UP000308713">
    <property type="component" value="Unassembled WGS sequence"/>
</dbReference>
<keyword evidence="9" id="KW-1185">Reference proteome</keyword>
<dbReference type="PRINTS" id="PR01100">
    <property type="entry name" value="SHIKIMTKNASE"/>
</dbReference>
<keyword evidence="3 7" id="KW-0547">Nucleotide-binding</keyword>
<accession>A0A5C4SFY4</accession>
<dbReference type="GO" id="GO:0009423">
    <property type="term" value="P:chorismate biosynthetic process"/>
    <property type="evidence" value="ECO:0007669"/>
    <property type="project" value="UniProtKB-UniRule"/>
</dbReference>
<feature type="binding site" evidence="7">
    <location>
        <position position="56"/>
    </location>
    <ligand>
        <name>substrate</name>
    </ligand>
</feature>
<comment type="caution">
    <text evidence="7">Lacks conserved residue(s) required for the propagation of feature annotation.</text>
</comment>
<keyword evidence="4 7" id="KW-0418">Kinase</keyword>
<dbReference type="OrthoDB" id="9800332at2"/>
<comment type="function">
    <text evidence="7">Catalyzes the specific phosphorylation of the 3-hydroxyl group of shikimic acid using ATP as a cosubstrate.</text>
</comment>
<evidence type="ECO:0000256" key="3">
    <source>
        <dbReference type="ARBA" id="ARBA00022741"/>
    </source>
</evidence>
<dbReference type="RefSeq" id="WP_139698431.1">
    <property type="nucleotide sequence ID" value="NZ_CP074074.1"/>
</dbReference>
<comment type="subcellular location">
    <subcellularLocation>
        <location evidence="7">Cytoplasm</location>
    </subcellularLocation>
</comment>
<dbReference type="GO" id="GO:0009073">
    <property type="term" value="P:aromatic amino acid family biosynthetic process"/>
    <property type="evidence" value="ECO:0007669"/>
    <property type="project" value="UniProtKB-KW"/>
</dbReference>
<comment type="subunit">
    <text evidence="7">Monomer.</text>
</comment>
<keyword evidence="5 7" id="KW-0067">ATP-binding</keyword>
<evidence type="ECO:0000313" key="8">
    <source>
        <dbReference type="EMBL" id="TNJ42423.1"/>
    </source>
</evidence>
<dbReference type="HAMAP" id="MF_00109">
    <property type="entry name" value="Shikimate_kinase"/>
    <property type="match status" value="1"/>
</dbReference>
<name>A0A5C4SFY4_9FLAO</name>
<comment type="catalytic activity">
    <reaction evidence="7">
        <text>shikimate + ATP = 3-phosphoshikimate + ADP + H(+)</text>
        <dbReference type="Rhea" id="RHEA:13121"/>
        <dbReference type="ChEBI" id="CHEBI:15378"/>
        <dbReference type="ChEBI" id="CHEBI:30616"/>
        <dbReference type="ChEBI" id="CHEBI:36208"/>
        <dbReference type="ChEBI" id="CHEBI:145989"/>
        <dbReference type="ChEBI" id="CHEBI:456216"/>
        <dbReference type="EC" id="2.7.1.71"/>
    </reaction>
</comment>
<dbReference type="GO" id="GO:0000287">
    <property type="term" value="F:magnesium ion binding"/>
    <property type="evidence" value="ECO:0007669"/>
    <property type="project" value="UniProtKB-UniRule"/>
</dbReference>
<evidence type="ECO:0000256" key="4">
    <source>
        <dbReference type="ARBA" id="ARBA00022777"/>
    </source>
</evidence>
<keyword evidence="7" id="KW-0460">Magnesium</keyword>